<evidence type="ECO:0000259" key="2">
    <source>
        <dbReference type="SMART" id="SM00834"/>
    </source>
</evidence>
<dbReference type="NCBIfam" id="TIGR02605">
    <property type="entry name" value="CxxC_CxxC_SSSS"/>
    <property type="match status" value="1"/>
</dbReference>
<accession>A0A1H9YWF4</accession>
<dbReference type="SMART" id="SM00834">
    <property type="entry name" value="CxxC_CXXC_SSSS"/>
    <property type="match status" value="1"/>
</dbReference>
<feature type="region of interest" description="Disordered" evidence="1">
    <location>
        <begin position="70"/>
        <end position="105"/>
    </location>
</feature>
<feature type="domain" description="Putative regulatory protein FmdB zinc ribbon" evidence="2">
    <location>
        <begin position="25"/>
        <end position="64"/>
    </location>
</feature>
<dbReference type="InterPro" id="IPR013429">
    <property type="entry name" value="Regulatory_FmdB_Zinc_ribbon"/>
</dbReference>
<dbReference type="EMBL" id="FOHI01000001">
    <property type="protein sequence ID" value="SES73470.1"/>
    <property type="molecule type" value="Genomic_DNA"/>
</dbReference>
<dbReference type="Proteomes" id="UP000183339">
    <property type="component" value="Unassembled WGS sequence"/>
</dbReference>
<dbReference type="Pfam" id="PF09723">
    <property type="entry name" value="Zn_ribbon_8"/>
    <property type="match status" value="1"/>
</dbReference>
<sequence length="105" mass="11456">MAVCVSGATAPANQEIEYETKGYKMPTYDYECMPCNLRLEARHSVNTRAPDCPQCEGTLTRLILSAPATHGHMAQGREQAMRSLQPKPERSKHQHGPGCGCGCGH</sequence>
<proteinExistence type="predicted"/>
<name>A0A1H9YWF4_9PROT</name>
<organism evidence="3 4">
    <name type="scientific">Nitrosospira multiformis</name>
    <dbReference type="NCBI Taxonomy" id="1231"/>
    <lineage>
        <taxon>Bacteria</taxon>
        <taxon>Pseudomonadati</taxon>
        <taxon>Pseudomonadota</taxon>
        <taxon>Betaproteobacteria</taxon>
        <taxon>Nitrosomonadales</taxon>
        <taxon>Nitrosomonadaceae</taxon>
        <taxon>Nitrosospira</taxon>
    </lineage>
</organism>
<dbReference type="RefSeq" id="WP_371113485.1">
    <property type="nucleotide sequence ID" value="NZ_FOHI01000001.1"/>
</dbReference>
<evidence type="ECO:0000313" key="4">
    <source>
        <dbReference type="Proteomes" id="UP000183339"/>
    </source>
</evidence>
<dbReference type="AlphaFoldDB" id="A0A1H9YWF4"/>
<protein>
    <submittedName>
        <fullName evidence="3">Putative regulatory protein, FmdB family</fullName>
    </submittedName>
</protein>
<gene>
    <name evidence="3" type="ORF">SAMN05216412_101411</name>
</gene>
<evidence type="ECO:0000313" key="3">
    <source>
        <dbReference type="EMBL" id="SES73470.1"/>
    </source>
</evidence>
<evidence type="ECO:0000256" key="1">
    <source>
        <dbReference type="SAM" id="MobiDB-lite"/>
    </source>
</evidence>
<reference evidence="3 4" key="1">
    <citation type="submission" date="2016-10" db="EMBL/GenBank/DDBJ databases">
        <authorList>
            <person name="de Groot N.N."/>
        </authorList>
    </citation>
    <scope>NUCLEOTIDE SEQUENCE [LARGE SCALE GENOMIC DNA]</scope>
    <source>
        <strain evidence="3 4">Nl7</strain>
    </source>
</reference>